<name>A0A7G5B8Z0_9CAUD</name>
<protein>
    <submittedName>
        <fullName evidence="2">Uncharacterized protein</fullName>
    </submittedName>
</protein>
<dbReference type="Proteomes" id="UP000515487">
    <property type="component" value="Segment"/>
</dbReference>
<sequence length="420" mass="44800">MTKKNAQAAEQTAVTTISSLPPAERAVIVLDSTKTETHLRELVAKSAAITTVVDANGREEAHRAGMNLKNARITITKTGKAAREDATAFCSAVIAEEKRLLGITEAEEERIFGLRDDYDAKIEAEKEERARAERERVAGIQAKINDIRALPMQSASDTAEQLQATYDDLQGFTPTEDVFAEFVAEATLARDNALGILSTLLESAKTREAEAARLAAERAAQEEEARRMAEQRAELERQQRELAEQQAAIARQQEAMQEKALAISTAGALAAVAPGVVDVNDLFAAAGVDESGAQVVITCAPDASPEVRAFVDMGGGDETVIAMAHRSGSVITIVDAPAMPPEDMAPAGYWCNGEYWGTTPDGNGKAAEFIGQELKLTPFWTHGRDVTFVVAGDGNGNAITTPATPEDAADLFRSSLDGGQ</sequence>
<proteinExistence type="predicted"/>
<dbReference type="EMBL" id="MT740732">
    <property type="protein sequence ID" value="QMV32763.1"/>
    <property type="molecule type" value="Genomic_DNA"/>
</dbReference>
<keyword evidence="1" id="KW-0175">Coiled coil</keyword>
<feature type="coiled-coil region" evidence="1">
    <location>
        <begin position="204"/>
        <end position="255"/>
    </location>
</feature>
<reference evidence="2 3" key="1">
    <citation type="submission" date="2020-07" db="EMBL/GenBank/DDBJ databases">
        <title>Ralstonia phages.</title>
        <authorList>
            <person name="Trotereau A."/>
            <person name="Boyer C."/>
            <person name="Torres-Barcelo C."/>
        </authorList>
    </citation>
    <scope>NUCLEOTIDE SEQUENCE [LARGE SCALE GENOMIC DNA]</scope>
</reference>
<evidence type="ECO:0000313" key="3">
    <source>
        <dbReference type="Proteomes" id="UP000515487"/>
    </source>
</evidence>
<evidence type="ECO:0000256" key="1">
    <source>
        <dbReference type="SAM" id="Coils"/>
    </source>
</evidence>
<gene>
    <name evidence="2" type="ORF">2A_00011</name>
</gene>
<evidence type="ECO:0000313" key="2">
    <source>
        <dbReference type="EMBL" id="QMV32763.1"/>
    </source>
</evidence>
<organism evidence="2 3">
    <name type="scientific">Ralstonia phage Darius</name>
    <dbReference type="NCBI Taxonomy" id="2759722"/>
    <lineage>
        <taxon>Viruses</taxon>
        <taxon>Duplodnaviria</taxon>
        <taxon>Heunggongvirae</taxon>
        <taxon>Uroviricota</taxon>
        <taxon>Caudoviricetes</taxon>
        <taxon>Gervaisevirus</taxon>
        <taxon>Gervaisevirus gervaise</taxon>
    </lineage>
</organism>
<accession>A0A7G5B8Z0</accession>